<name>A0A4Q2V2K6_FUSOX</name>
<feature type="region of interest" description="Disordered" evidence="1">
    <location>
        <begin position="20"/>
        <end position="52"/>
    </location>
</feature>
<sequence>MADAVAGVFVQFYESIKENCADGDPSNTASQSTKSKGDSATGERAIQASSKA</sequence>
<evidence type="ECO:0000313" key="3">
    <source>
        <dbReference type="Proteomes" id="UP000290540"/>
    </source>
</evidence>
<comment type="caution">
    <text evidence="2">The sequence shown here is derived from an EMBL/GenBank/DDBJ whole genome shotgun (WGS) entry which is preliminary data.</text>
</comment>
<protein>
    <submittedName>
        <fullName evidence="2">Uncharacterized protein</fullName>
    </submittedName>
</protein>
<feature type="compositionally biased region" description="Polar residues" evidence="1">
    <location>
        <begin position="25"/>
        <end position="34"/>
    </location>
</feature>
<reference evidence="2 3" key="1">
    <citation type="submission" date="2016-12" db="EMBL/GenBank/DDBJ databases">
        <title>Draft genome sequence of Fusarium oxysporum causing rot on Narcissus.</title>
        <authorList>
            <person name="Armitage A.D."/>
            <person name="Taylor A."/>
            <person name="Clarkson J.P."/>
            <person name="Harrison R.J."/>
            <person name="Jackson A.C."/>
        </authorList>
    </citation>
    <scope>NUCLEOTIDE SEQUENCE [LARGE SCALE GENOMIC DNA]</scope>
    <source>
        <strain evidence="2 3">N139</strain>
    </source>
</reference>
<evidence type="ECO:0000313" key="2">
    <source>
        <dbReference type="EMBL" id="RYC81181.1"/>
    </source>
</evidence>
<dbReference type="EMBL" id="MQTW01000270">
    <property type="protein sequence ID" value="RYC81181.1"/>
    <property type="molecule type" value="Genomic_DNA"/>
</dbReference>
<dbReference type="AlphaFoldDB" id="A0A4Q2V2K6"/>
<proteinExistence type="predicted"/>
<gene>
    <name evidence="2" type="ORF">BFJ63_vAg15919</name>
</gene>
<dbReference type="Proteomes" id="UP000290540">
    <property type="component" value="Unassembled WGS sequence"/>
</dbReference>
<accession>A0A4Q2V2K6</accession>
<organism evidence="2 3">
    <name type="scientific">Fusarium oxysporum f. sp. narcissi</name>
    <dbReference type="NCBI Taxonomy" id="451672"/>
    <lineage>
        <taxon>Eukaryota</taxon>
        <taxon>Fungi</taxon>
        <taxon>Dikarya</taxon>
        <taxon>Ascomycota</taxon>
        <taxon>Pezizomycotina</taxon>
        <taxon>Sordariomycetes</taxon>
        <taxon>Hypocreomycetidae</taxon>
        <taxon>Hypocreales</taxon>
        <taxon>Nectriaceae</taxon>
        <taxon>Fusarium</taxon>
        <taxon>Fusarium oxysporum species complex</taxon>
    </lineage>
</organism>
<evidence type="ECO:0000256" key="1">
    <source>
        <dbReference type="SAM" id="MobiDB-lite"/>
    </source>
</evidence>